<dbReference type="CDD" id="cd16477">
    <property type="entry name" value="RING-H2_RNF214"/>
    <property type="match status" value="1"/>
</dbReference>
<keyword evidence="1" id="KW-0479">Metal-binding</keyword>
<feature type="region of interest" description="Disordered" evidence="6">
    <location>
        <begin position="474"/>
        <end position="528"/>
    </location>
</feature>
<proteinExistence type="predicted"/>
<dbReference type="AlphaFoldDB" id="A0ABD0XUD0"/>
<comment type="caution">
    <text evidence="8">The sequence shown here is derived from an EMBL/GenBank/DDBJ whole genome shotgun (WGS) entry which is preliminary data.</text>
</comment>
<dbReference type="GO" id="GO:0008270">
    <property type="term" value="F:zinc ion binding"/>
    <property type="evidence" value="ECO:0007669"/>
    <property type="project" value="UniProtKB-KW"/>
</dbReference>
<feature type="region of interest" description="Disordered" evidence="6">
    <location>
        <begin position="381"/>
        <end position="420"/>
    </location>
</feature>
<feature type="coiled-coil region" evidence="5">
    <location>
        <begin position="171"/>
        <end position="249"/>
    </location>
</feature>
<evidence type="ECO:0000256" key="6">
    <source>
        <dbReference type="SAM" id="MobiDB-lite"/>
    </source>
</evidence>
<dbReference type="InterPro" id="IPR056870">
    <property type="entry name" value="TTC3/DZIP3/RBM44-like_helical"/>
</dbReference>
<dbReference type="SUPFAM" id="SSF103657">
    <property type="entry name" value="BAR/IMD domain-like"/>
    <property type="match status" value="1"/>
</dbReference>
<feature type="compositionally biased region" description="Polar residues" evidence="6">
    <location>
        <begin position="18"/>
        <end position="38"/>
    </location>
</feature>
<keyword evidence="9" id="KW-1185">Reference proteome</keyword>
<feature type="compositionally biased region" description="Basic and acidic residues" evidence="6">
    <location>
        <begin position="119"/>
        <end position="134"/>
    </location>
</feature>
<dbReference type="PROSITE" id="PS50089">
    <property type="entry name" value="ZF_RING_2"/>
    <property type="match status" value="1"/>
</dbReference>
<dbReference type="PANTHER" id="PTHR15727:SF3">
    <property type="entry name" value="RING FINGER PROTEIN 214"/>
    <property type="match status" value="1"/>
</dbReference>
<feature type="region of interest" description="Disordered" evidence="6">
    <location>
        <begin position="112"/>
        <end position="134"/>
    </location>
</feature>
<gene>
    <name evidence="8" type="ORF">UPYG_G00120070</name>
</gene>
<dbReference type="Gene3D" id="3.30.40.10">
    <property type="entry name" value="Zinc/RING finger domain, C3HC4 (zinc finger)"/>
    <property type="match status" value="1"/>
</dbReference>
<dbReference type="EMBL" id="JAGEUA010000003">
    <property type="protein sequence ID" value="KAL0994272.1"/>
    <property type="molecule type" value="Genomic_DNA"/>
</dbReference>
<evidence type="ECO:0000256" key="5">
    <source>
        <dbReference type="SAM" id="Coils"/>
    </source>
</evidence>
<organism evidence="8 9">
    <name type="scientific">Umbra pygmaea</name>
    <name type="common">Eastern mudminnow</name>
    <dbReference type="NCBI Taxonomy" id="75934"/>
    <lineage>
        <taxon>Eukaryota</taxon>
        <taxon>Metazoa</taxon>
        <taxon>Chordata</taxon>
        <taxon>Craniata</taxon>
        <taxon>Vertebrata</taxon>
        <taxon>Euteleostomi</taxon>
        <taxon>Actinopterygii</taxon>
        <taxon>Neopterygii</taxon>
        <taxon>Teleostei</taxon>
        <taxon>Protacanthopterygii</taxon>
        <taxon>Esociformes</taxon>
        <taxon>Umbridae</taxon>
        <taxon>Umbra</taxon>
    </lineage>
</organism>
<accession>A0ABD0XUD0</accession>
<dbReference type="InterPro" id="IPR013083">
    <property type="entry name" value="Znf_RING/FYVE/PHD"/>
</dbReference>
<keyword evidence="5" id="KW-0175">Coiled coil</keyword>
<evidence type="ECO:0000256" key="3">
    <source>
        <dbReference type="ARBA" id="ARBA00022833"/>
    </source>
</evidence>
<dbReference type="InterPro" id="IPR001841">
    <property type="entry name" value="Znf_RING"/>
</dbReference>
<keyword evidence="3" id="KW-0862">Zinc</keyword>
<feature type="compositionally biased region" description="Low complexity" evidence="6">
    <location>
        <begin position="482"/>
        <end position="494"/>
    </location>
</feature>
<dbReference type="SUPFAM" id="SSF57850">
    <property type="entry name" value="RING/U-box"/>
    <property type="match status" value="1"/>
</dbReference>
<protein>
    <recommendedName>
        <fullName evidence="7">RING-type domain-containing protein</fullName>
    </recommendedName>
</protein>
<name>A0ABD0XUD0_UMBPY</name>
<evidence type="ECO:0000313" key="8">
    <source>
        <dbReference type="EMBL" id="KAL0994272.1"/>
    </source>
</evidence>
<dbReference type="PANTHER" id="PTHR15727">
    <property type="entry name" value="RING FINGER PROTEIN 214"/>
    <property type="match status" value="1"/>
</dbReference>
<dbReference type="Pfam" id="PF13639">
    <property type="entry name" value="zf-RING_2"/>
    <property type="match status" value="1"/>
</dbReference>
<reference evidence="8 9" key="1">
    <citation type="submission" date="2024-06" db="EMBL/GenBank/DDBJ databases">
        <authorList>
            <person name="Pan Q."/>
            <person name="Wen M."/>
            <person name="Jouanno E."/>
            <person name="Zahm M."/>
            <person name="Klopp C."/>
            <person name="Cabau C."/>
            <person name="Louis A."/>
            <person name="Berthelot C."/>
            <person name="Parey E."/>
            <person name="Roest Crollius H."/>
            <person name="Montfort J."/>
            <person name="Robinson-Rechavi M."/>
            <person name="Bouchez O."/>
            <person name="Lampietro C."/>
            <person name="Lopez Roques C."/>
            <person name="Donnadieu C."/>
            <person name="Postlethwait J."/>
            <person name="Bobe J."/>
            <person name="Verreycken H."/>
            <person name="Guiguen Y."/>
        </authorList>
    </citation>
    <scope>NUCLEOTIDE SEQUENCE [LARGE SCALE GENOMIC DNA]</scope>
    <source>
        <strain evidence="8">Up_M1</strain>
        <tissue evidence="8">Testis</tissue>
    </source>
</reference>
<evidence type="ECO:0000256" key="2">
    <source>
        <dbReference type="ARBA" id="ARBA00022771"/>
    </source>
</evidence>
<evidence type="ECO:0000256" key="4">
    <source>
        <dbReference type="PROSITE-ProRule" id="PRU00175"/>
    </source>
</evidence>
<feature type="compositionally biased region" description="Basic and acidic residues" evidence="6">
    <location>
        <begin position="51"/>
        <end position="71"/>
    </location>
</feature>
<feature type="domain" description="RING-type" evidence="7">
    <location>
        <begin position="555"/>
        <end position="596"/>
    </location>
</feature>
<sequence>MDDMSDWGLALEEDMARKTSNTGNPEQQYNPWSNQSNPWFEPGYTSGSIGELDKLDSADGHHVTQSKKQEEQGVQTDAWTADKDVNTDQDWESLMQSVDEYSTHLAQQYEDLQNQQQQDEAKHESHVTSLVQRKEDGVQQQQALLDKIESIRVKLQLNCCKTTRKNFAVKKKELSTEKSKMEVERDRLAQDLEDTTKKLALLIEEQNQEKLLWEQELAELNTEMERLQKESEQATQQAVRDEIAALEMQRDVTLSEVDDWLKVADRYINTLKLDPSEYHTQQRLDWENNVKVVHSSLPGLRHEFSVHLAKLREGQLMEDLPDIRLPPLPPVPTVDLVMMYATPRAPFQHFQMGSSNIMPFPPQQHPPPVFTAPTRFTLPLAPSTLPTSALPPHSAGLPTSQPTSSLAPAQPLPSSNPPAAGTLDNLLKRLGDRFPQYSRLQLMLVLKEIKISRGTMAGMSMDEVIQQVAERLAQSGNPAPGPIRAPSASRAGSAPPGPIQCPTGPIQHPPHPQGPIHRPPGPIQRPTHPLQRPAVAQVFQTRPPQPMAASNRKLCLMCQNHVEADSQHQMNCAHTVHKDCISVWLQSSKNNSCPFCPAK</sequence>
<keyword evidence="2 4" id="KW-0863">Zinc-finger</keyword>
<dbReference type="Proteomes" id="UP001557470">
    <property type="component" value="Unassembled WGS sequence"/>
</dbReference>
<dbReference type="Pfam" id="PF24905">
    <property type="entry name" value="TTC3_9th"/>
    <property type="match status" value="1"/>
</dbReference>
<feature type="region of interest" description="Disordered" evidence="6">
    <location>
        <begin position="1"/>
        <end position="78"/>
    </location>
</feature>
<dbReference type="InterPro" id="IPR027267">
    <property type="entry name" value="AH/BAR_dom_sf"/>
</dbReference>
<evidence type="ECO:0000256" key="1">
    <source>
        <dbReference type="ARBA" id="ARBA00022723"/>
    </source>
</evidence>
<evidence type="ECO:0000313" key="9">
    <source>
        <dbReference type="Proteomes" id="UP001557470"/>
    </source>
</evidence>
<feature type="compositionally biased region" description="Pro residues" evidence="6">
    <location>
        <begin position="507"/>
        <end position="523"/>
    </location>
</feature>
<evidence type="ECO:0000259" key="7">
    <source>
        <dbReference type="PROSITE" id="PS50089"/>
    </source>
</evidence>